<dbReference type="PROSITE" id="PS50005">
    <property type="entry name" value="TPR"/>
    <property type="match status" value="1"/>
</dbReference>
<accession>A0A1M6G0K6</accession>
<evidence type="ECO:0000256" key="1">
    <source>
        <dbReference type="PROSITE-ProRule" id="PRU00339"/>
    </source>
</evidence>
<evidence type="ECO:0000313" key="3">
    <source>
        <dbReference type="EMBL" id="SHJ03424.1"/>
    </source>
</evidence>
<evidence type="ECO:0000256" key="2">
    <source>
        <dbReference type="SAM" id="Coils"/>
    </source>
</evidence>
<organism evidence="3 4">
    <name type="scientific">Dethiosulfatibacter aminovorans DSM 17477</name>
    <dbReference type="NCBI Taxonomy" id="1121476"/>
    <lineage>
        <taxon>Bacteria</taxon>
        <taxon>Bacillati</taxon>
        <taxon>Bacillota</taxon>
        <taxon>Tissierellia</taxon>
        <taxon>Dethiosulfatibacter</taxon>
    </lineage>
</organism>
<dbReference type="RefSeq" id="WP_073049066.1">
    <property type="nucleotide sequence ID" value="NZ_FQZL01000009.1"/>
</dbReference>
<dbReference type="AlphaFoldDB" id="A0A1M6G0K6"/>
<keyword evidence="4" id="KW-1185">Reference proteome</keyword>
<dbReference type="InterPro" id="IPR019734">
    <property type="entry name" value="TPR_rpt"/>
</dbReference>
<dbReference type="Proteomes" id="UP000184052">
    <property type="component" value="Unassembled WGS sequence"/>
</dbReference>
<keyword evidence="2" id="KW-0175">Coiled coil</keyword>
<protein>
    <submittedName>
        <fullName evidence="3">Uncharacterized protein</fullName>
    </submittedName>
</protein>
<feature type="repeat" description="TPR" evidence="1">
    <location>
        <begin position="87"/>
        <end position="120"/>
    </location>
</feature>
<dbReference type="STRING" id="1121476.SAMN02745751_01611"/>
<dbReference type="Gene3D" id="1.25.40.10">
    <property type="entry name" value="Tetratricopeptide repeat domain"/>
    <property type="match status" value="1"/>
</dbReference>
<reference evidence="3 4" key="1">
    <citation type="submission" date="2016-11" db="EMBL/GenBank/DDBJ databases">
        <authorList>
            <person name="Jaros S."/>
            <person name="Januszkiewicz K."/>
            <person name="Wedrychowicz H."/>
        </authorList>
    </citation>
    <scope>NUCLEOTIDE SEQUENCE [LARGE SCALE GENOMIC DNA]</scope>
    <source>
        <strain evidence="3 4">DSM 17477</strain>
    </source>
</reference>
<keyword evidence="1" id="KW-0802">TPR repeat</keyword>
<dbReference type="SUPFAM" id="SSF48452">
    <property type="entry name" value="TPR-like"/>
    <property type="match status" value="1"/>
</dbReference>
<sequence>MKKHKGLISILIILLIGVLAVYQTSLVEGQVKEGIEEVNQLVKSGDYQEALELCESMLNKAAYKKHFSDIKEAKAVVDSKLRQLENSNKHFEVGTKYFNTESYKMAYDNLTQVLEEDTENYNNAKVMIEKSREQIAIDSIEKAKKKELEQDYRIALTFINYGLTYNHDNEELLSLKEYYKPFVEEQIDREEVKAQIDRAQKEADAIALAKTKGVYIGMTMEQVLGSSWGEPKDRNVTITENHRYEQWVYSLSSYLYFTDGILETIQK</sequence>
<dbReference type="OrthoDB" id="9794377at2"/>
<proteinExistence type="predicted"/>
<gene>
    <name evidence="3" type="ORF">SAMN02745751_01611</name>
</gene>
<feature type="coiled-coil region" evidence="2">
    <location>
        <begin position="182"/>
        <end position="209"/>
    </location>
</feature>
<name>A0A1M6G0K6_9FIRM</name>
<dbReference type="EMBL" id="FQZL01000009">
    <property type="protein sequence ID" value="SHJ03424.1"/>
    <property type="molecule type" value="Genomic_DNA"/>
</dbReference>
<evidence type="ECO:0000313" key="4">
    <source>
        <dbReference type="Proteomes" id="UP000184052"/>
    </source>
</evidence>
<dbReference type="InterPro" id="IPR011990">
    <property type="entry name" value="TPR-like_helical_dom_sf"/>
</dbReference>